<dbReference type="SUPFAM" id="SSF53639">
    <property type="entry name" value="AraD/HMP-PK domain-like"/>
    <property type="match status" value="1"/>
</dbReference>
<keyword evidence="5" id="KW-1185">Reference proteome</keyword>
<dbReference type="GO" id="GO:0046872">
    <property type="term" value="F:metal ion binding"/>
    <property type="evidence" value="ECO:0007669"/>
    <property type="project" value="UniProtKB-KW"/>
</dbReference>
<dbReference type="EMBL" id="JACBYR010000001">
    <property type="protein sequence ID" value="NYE81806.1"/>
    <property type="molecule type" value="Genomic_DNA"/>
</dbReference>
<proteinExistence type="predicted"/>
<evidence type="ECO:0000313" key="5">
    <source>
        <dbReference type="Proteomes" id="UP000542125"/>
    </source>
</evidence>
<comment type="caution">
    <text evidence="4">The sequence shown here is derived from an EMBL/GenBank/DDBJ whole genome shotgun (WGS) entry which is preliminary data.</text>
</comment>
<dbReference type="InterPro" id="IPR001303">
    <property type="entry name" value="Aldolase_II/adducin_N"/>
</dbReference>
<evidence type="ECO:0000259" key="3">
    <source>
        <dbReference type="SMART" id="SM01007"/>
    </source>
</evidence>
<dbReference type="PANTHER" id="PTHR22789">
    <property type="entry name" value="FUCULOSE PHOSPHATE ALDOLASE"/>
    <property type="match status" value="1"/>
</dbReference>
<evidence type="ECO:0000256" key="2">
    <source>
        <dbReference type="ARBA" id="ARBA00023239"/>
    </source>
</evidence>
<dbReference type="GO" id="GO:0016832">
    <property type="term" value="F:aldehyde-lyase activity"/>
    <property type="evidence" value="ECO:0007669"/>
    <property type="project" value="TreeGrafter"/>
</dbReference>
<dbReference type="SMART" id="SM01007">
    <property type="entry name" value="Aldolase_II"/>
    <property type="match status" value="1"/>
</dbReference>
<dbReference type="AlphaFoldDB" id="A0A7Y9IRM3"/>
<protein>
    <submittedName>
        <fullName evidence="4">HCOMODA/2-hydroxy-3-carboxy-muconic semialdehyde decarboxylase</fullName>
        <ecNumber evidence="4">4.1.1.-</ecNumber>
    </submittedName>
</protein>
<evidence type="ECO:0000256" key="1">
    <source>
        <dbReference type="ARBA" id="ARBA00022723"/>
    </source>
</evidence>
<dbReference type="RefSeq" id="WP_179584104.1">
    <property type="nucleotide sequence ID" value="NZ_JACBYR010000001.1"/>
</dbReference>
<dbReference type="PANTHER" id="PTHR22789:SF0">
    <property type="entry name" value="3-OXO-TETRONATE 4-PHOSPHATE DECARBOXYLASE-RELATED"/>
    <property type="match status" value="1"/>
</dbReference>
<keyword evidence="1" id="KW-0479">Metal-binding</keyword>
<accession>A0A7Y9IRM3</accession>
<gene>
    <name evidence="4" type="ORF">FHW18_001077</name>
</gene>
<dbReference type="Gene3D" id="3.40.225.10">
    <property type="entry name" value="Class II aldolase/adducin N-terminal domain"/>
    <property type="match status" value="1"/>
</dbReference>
<feature type="domain" description="Class II aldolase/adducin N-terminal" evidence="3">
    <location>
        <begin position="12"/>
        <end position="197"/>
    </location>
</feature>
<dbReference type="GO" id="GO:0005829">
    <property type="term" value="C:cytosol"/>
    <property type="evidence" value="ECO:0007669"/>
    <property type="project" value="TreeGrafter"/>
</dbReference>
<name>A0A7Y9IRM3_9BURK</name>
<dbReference type="Proteomes" id="UP000542125">
    <property type="component" value="Unassembled WGS sequence"/>
</dbReference>
<dbReference type="EC" id="4.1.1.-" evidence="4"/>
<dbReference type="InterPro" id="IPR036409">
    <property type="entry name" value="Aldolase_II/adducin_N_sf"/>
</dbReference>
<reference evidence="4 5" key="1">
    <citation type="submission" date="2020-07" db="EMBL/GenBank/DDBJ databases">
        <title>Genomic Encyclopedia of Type Strains, Phase IV (KMG-V): Genome sequencing to study the core and pangenomes of soil and plant-associated prokaryotes.</title>
        <authorList>
            <person name="Whitman W."/>
        </authorList>
    </citation>
    <scope>NUCLEOTIDE SEQUENCE [LARGE SCALE GENOMIC DNA]</scope>
    <source>
        <strain evidence="4 5">SAS40</strain>
    </source>
</reference>
<evidence type="ECO:0000313" key="4">
    <source>
        <dbReference type="EMBL" id="NYE81806.1"/>
    </source>
</evidence>
<dbReference type="GO" id="GO:0019323">
    <property type="term" value="P:pentose catabolic process"/>
    <property type="evidence" value="ECO:0007669"/>
    <property type="project" value="TreeGrafter"/>
</dbReference>
<sequence length="239" mass="25907">MPPSESIDALIAELVAANHVLANENVLDAFGHVSVRHPDRPSHFLLSCSRAPELVAPADILEYDEMSQPVTPLDGRSLYIERFIHGEIYRTRPDVNAICHHHAAAVMPFCISGTPLVPVYQHGAFMGGTVPFWDSQDEFGDTNLLLSNVDHGASLARALGPNWVVLMRRHGATVAAVNLTELVFRAVTSCMNAGFQYQSQLLGKVDVLSPGEVAKAGLIAPSAMLRACDYWKSRLPAAA</sequence>
<keyword evidence="2 4" id="KW-0456">Lyase</keyword>
<organism evidence="4 5">
    <name type="scientific">Pigmentiphaga litoralis</name>
    <dbReference type="NCBI Taxonomy" id="516702"/>
    <lineage>
        <taxon>Bacteria</taxon>
        <taxon>Pseudomonadati</taxon>
        <taxon>Pseudomonadota</taxon>
        <taxon>Betaproteobacteria</taxon>
        <taxon>Burkholderiales</taxon>
        <taxon>Alcaligenaceae</taxon>
        <taxon>Pigmentiphaga</taxon>
    </lineage>
</organism>
<dbReference type="InterPro" id="IPR050197">
    <property type="entry name" value="Aldolase_class_II_sugar_metab"/>
</dbReference>
<dbReference type="Pfam" id="PF00596">
    <property type="entry name" value="Aldolase_II"/>
    <property type="match status" value="1"/>
</dbReference>